<keyword evidence="1" id="KW-0732">Signal</keyword>
<reference evidence="2" key="1">
    <citation type="submission" date="2022-12" db="EMBL/GenBank/DDBJ databases">
        <title>Chromosome-level genome assembly of the bean flower thrips Megalurothrips usitatus.</title>
        <authorList>
            <person name="Ma L."/>
            <person name="Liu Q."/>
            <person name="Li H."/>
            <person name="Cai W."/>
        </authorList>
    </citation>
    <scope>NUCLEOTIDE SEQUENCE</scope>
    <source>
        <strain evidence="2">Cailab_2022a</strain>
    </source>
</reference>
<proteinExistence type="predicted"/>
<keyword evidence="3" id="KW-1185">Reference proteome</keyword>
<dbReference type="EMBL" id="JAPTSV010000002">
    <property type="protein sequence ID" value="KAJ1530987.1"/>
    <property type="molecule type" value="Genomic_DNA"/>
</dbReference>
<feature type="chain" id="PRO_5043339211" description="Secreted protein" evidence="1">
    <location>
        <begin position="30"/>
        <end position="121"/>
    </location>
</feature>
<accession>A0AAV7XZ96</accession>
<evidence type="ECO:0008006" key="4">
    <source>
        <dbReference type="Google" id="ProtNLM"/>
    </source>
</evidence>
<gene>
    <name evidence="2" type="ORF">ONE63_005822</name>
</gene>
<name>A0AAV7XZ96_9NEOP</name>
<dbReference type="AlphaFoldDB" id="A0AAV7XZ96"/>
<evidence type="ECO:0000313" key="2">
    <source>
        <dbReference type="EMBL" id="KAJ1530987.1"/>
    </source>
</evidence>
<feature type="signal peptide" evidence="1">
    <location>
        <begin position="1"/>
        <end position="29"/>
    </location>
</feature>
<dbReference type="Proteomes" id="UP001075354">
    <property type="component" value="Chromosome 2"/>
</dbReference>
<evidence type="ECO:0000313" key="3">
    <source>
        <dbReference type="Proteomes" id="UP001075354"/>
    </source>
</evidence>
<protein>
    <recommendedName>
        <fullName evidence="4">Secreted protein</fullName>
    </recommendedName>
</protein>
<organism evidence="2 3">
    <name type="scientific">Megalurothrips usitatus</name>
    <name type="common">bean blossom thrips</name>
    <dbReference type="NCBI Taxonomy" id="439358"/>
    <lineage>
        <taxon>Eukaryota</taxon>
        <taxon>Metazoa</taxon>
        <taxon>Ecdysozoa</taxon>
        <taxon>Arthropoda</taxon>
        <taxon>Hexapoda</taxon>
        <taxon>Insecta</taxon>
        <taxon>Pterygota</taxon>
        <taxon>Neoptera</taxon>
        <taxon>Paraneoptera</taxon>
        <taxon>Thysanoptera</taxon>
        <taxon>Terebrantia</taxon>
        <taxon>Thripoidea</taxon>
        <taxon>Thripidae</taxon>
        <taxon>Megalurothrips</taxon>
    </lineage>
</organism>
<sequence length="121" mass="13578">MPTLHPSPFSPTFLAFLFFFFFFLSSVFSSLSSSELSSVVNDFFILPDVSLFADESPAGFPMFLSPIALPSFTSSSDSELFVRRKIFFAWGLHGSTFKSFRNSIFFFILFLSSKSEASPSE</sequence>
<evidence type="ECO:0000256" key="1">
    <source>
        <dbReference type="SAM" id="SignalP"/>
    </source>
</evidence>
<comment type="caution">
    <text evidence="2">The sequence shown here is derived from an EMBL/GenBank/DDBJ whole genome shotgun (WGS) entry which is preliminary data.</text>
</comment>